<evidence type="ECO:0000313" key="13">
    <source>
        <dbReference type="Proteomes" id="UP001187192"/>
    </source>
</evidence>
<dbReference type="InterPro" id="IPR059000">
    <property type="entry name" value="ATPase_P-type_domA"/>
</dbReference>
<dbReference type="GO" id="GO:0016887">
    <property type="term" value="F:ATP hydrolysis activity"/>
    <property type="evidence" value="ECO:0007669"/>
    <property type="project" value="InterPro"/>
</dbReference>
<dbReference type="InterPro" id="IPR006068">
    <property type="entry name" value="ATPase_P-typ_cation-transptr_C"/>
</dbReference>
<evidence type="ECO:0000256" key="3">
    <source>
        <dbReference type="ARBA" id="ARBA00022723"/>
    </source>
</evidence>
<dbReference type="InterPro" id="IPR023299">
    <property type="entry name" value="ATPase_P-typ_cyto_dom_N"/>
</dbReference>
<dbReference type="PRINTS" id="PR00119">
    <property type="entry name" value="CATATPASE"/>
</dbReference>
<dbReference type="InterPro" id="IPR008250">
    <property type="entry name" value="ATPase_P-typ_transduc_dom_A_sf"/>
</dbReference>
<feature type="transmembrane region" description="Helical" evidence="9">
    <location>
        <begin position="197"/>
        <end position="215"/>
    </location>
</feature>
<gene>
    <name evidence="12" type="ORF">TIFTF001_006139</name>
</gene>
<dbReference type="Proteomes" id="UP001187192">
    <property type="component" value="Unassembled WGS sequence"/>
</dbReference>
<dbReference type="Gene3D" id="1.20.1110.10">
    <property type="entry name" value="Calcium-transporting ATPase, transmembrane domain"/>
    <property type="match status" value="2"/>
</dbReference>
<evidence type="ECO:0000256" key="7">
    <source>
        <dbReference type="ARBA" id="ARBA00023136"/>
    </source>
</evidence>
<dbReference type="Gene3D" id="2.70.150.10">
    <property type="entry name" value="Calcium-transporting ATPase, cytoplasmic transduction domain A"/>
    <property type="match status" value="1"/>
</dbReference>
<dbReference type="Pfam" id="PF00689">
    <property type="entry name" value="Cation_ATPase_C"/>
    <property type="match status" value="1"/>
</dbReference>
<feature type="region of interest" description="Disordered" evidence="8">
    <location>
        <begin position="81"/>
        <end position="112"/>
    </location>
</feature>
<evidence type="ECO:0000256" key="4">
    <source>
        <dbReference type="ARBA" id="ARBA00022837"/>
    </source>
</evidence>
<accession>A0AA87ZMB7</accession>
<evidence type="ECO:0000256" key="6">
    <source>
        <dbReference type="ARBA" id="ARBA00022989"/>
    </source>
</evidence>
<dbReference type="InterPro" id="IPR001757">
    <property type="entry name" value="P_typ_ATPase"/>
</dbReference>
<keyword evidence="13" id="KW-1185">Reference proteome</keyword>
<keyword evidence="3" id="KW-0479">Metal-binding</keyword>
<dbReference type="EMBL" id="BTGU01000006">
    <property type="protein sequence ID" value="GMN36602.1"/>
    <property type="molecule type" value="Genomic_DNA"/>
</dbReference>
<feature type="transmembrane region" description="Helical" evidence="9">
    <location>
        <begin position="855"/>
        <end position="875"/>
    </location>
</feature>
<feature type="transmembrane region" description="Helical" evidence="9">
    <location>
        <begin position="1027"/>
        <end position="1046"/>
    </location>
</feature>
<comment type="subcellular location">
    <subcellularLocation>
        <location evidence="1">Membrane</location>
    </subcellularLocation>
</comment>
<dbReference type="Gene3D" id="3.40.50.1000">
    <property type="entry name" value="HAD superfamily/HAD-like"/>
    <property type="match status" value="1"/>
</dbReference>
<dbReference type="PANTHER" id="PTHR24093:SF470">
    <property type="entry name" value="CALCIUM-TRANSPORTING ATPASE 12, PLASMA MEMBRANE-TYPE-LIKE"/>
    <property type="match status" value="1"/>
</dbReference>
<dbReference type="NCBIfam" id="TIGR01494">
    <property type="entry name" value="ATPase_P-type"/>
    <property type="match status" value="1"/>
</dbReference>
<dbReference type="InterPro" id="IPR023214">
    <property type="entry name" value="HAD_sf"/>
</dbReference>
<dbReference type="SUPFAM" id="SSF56784">
    <property type="entry name" value="HAD-like"/>
    <property type="match status" value="1"/>
</dbReference>
<keyword evidence="7 9" id="KW-0472">Membrane</keyword>
<keyword evidence="5" id="KW-0460">Magnesium</keyword>
<evidence type="ECO:0000259" key="11">
    <source>
        <dbReference type="Pfam" id="PF00689"/>
    </source>
</evidence>
<comment type="caution">
    <text evidence="12">The sequence shown here is derived from an EMBL/GenBank/DDBJ whole genome shotgun (WGS) entry which is preliminary data.</text>
</comment>
<dbReference type="Pfam" id="PF13246">
    <property type="entry name" value="Cation_ATPase"/>
    <property type="match status" value="1"/>
</dbReference>
<keyword evidence="2 9" id="KW-0812">Transmembrane</keyword>
<evidence type="ECO:0000256" key="2">
    <source>
        <dbReference type="ARBA" id="ARBA00022692"/>
    </source>
</evidence>
<keyword evidence="6 9" id="KW-1133">Transmembrane helix</keyword>
<name>A0AA87ZMB7_FICCA</name>
<feature type="domain" description="P-type ATPase A" evidence="10">
    <location>
        <begin position="265"/>
        <end position="356"/>
    </location>
</feature>
<sequence>MEEESQRQENDLESQQTLPSVASDTHGGLWDCLLTLIRMAQSLFVSKTCQSTNESTLRLPGDGDHSLSTLPAFTLDINSAGADGVDHNDEPDDFYSAREDSSTDHGEDGEDDVVDSFDIQLKSINTIINKRDNDLLIAFGGAPSIAYALGSDLEKGIASDDEHQCFRWPSTMPNLQAPPTPRDMFTCCLLIKSPKNYVIYLLLLAALLSIGFGITEEGLGTGWLQGFIMLDIVVILLVVPFLCKLWKDIVAESEGESSECKRELEVAVVRGGAHKKIFFAYVLVGDILCLQRGDVVPANGLLVSGDSLELDEADGCNAVVNIVKNPFLFCGAEVLNGDGRMLVTSVVENRELAEKMNMINSASSTAAATTTTNSETKVVRQPFETQLDKVNIWKQIVGAVVYIIIIVASFMRFELTREQVKPGFPDARGKPVPVENFKNFVLDRIYVLLIGRKNFTSLVTSLTLLLIGVVEGLPFCVAVAIMYWSRKGLSFVKKLSACVALGSVTAICTDIRGGLTLKPLEVGEFWIGDGKITGDYSIIAPKIREPLCEGIGISLSIPLAFCLETEEPILSWAVRKFHIELELPRPYVIKKLIRDDQELGGRGVLVKKNNGEIDIMCSHWRGVPTNILPKCSFYYSKEGVINAIDEQRKADFQQIVEQMQTASNQVVAFAYKDSTTDVPAVEETGLTLLGLVGLKASSREDIQQPIRTCESAGVRIILVSRDDVDTLIEIARRYGIYPTNANETNFITGEDFSRLTEAERMETVNRIVGMASSSPSDKLNLVRYLKMKGDSVAFIGIGTNDLPALREADVGLAMGIWSNITARASADIVMWGTNFSYTVTVLRYGRCICNNTRKYIQFELTMFVSWTLITFISIASTGNMPITTIELLWTNFIVLMLGGLALMIESPSEEVMKRPFGGNEAVVITKAMRINIISQGIYQVTSVVTLQLRGQEMLHITGKANKTIIFNSFVLCQIFNQFNAREMIRRNLFRDVYKNHWFLLAFGLTLLLQIAFVETAHVRFGNAKLNWVQWSYCLMIGAVSLAVDLVEKCILSFIRQMLSVDL</sequence>
<dbReference type="Pfam" id="PF00122">
    <property type="entry name" value="E1-E2_ATPase"/>
    <property type="match status" value="1"/>
</dbReference>
<dbReference type="GO" id="GO:0005388">
    <property type="term" value="F:P-type calcium transporter activity"/>
    <property type="evidence" value="ECO:0007669"/>
    <property type="project" value="TreeGrafter"/>
</dbReference>
<feature type="transmembrane region" description="Helical" evidence="9">
    <location>
        <begin position="462"/>
        <end position="484"/>
    </location>
</feature>
<dbReference type="AlphaFoldDB" id="A0AA87ZMB7"/>
<feature type="domain" description="Cation-transporting P-type ATPase C-terminal" evidence="11">
    <location>
        <begin position="880"/>
        <end position="1049"/>
    </location>
</feature>
<proteinExistence type="predicted"/>
<dbReference type="InterPro" id="IPR036412">
    <property type="entry name" value="HAD-like_sf"/>
</dbReference>
<dbReference type="SUPFAM" id="SSF81653">
    <property type="entry name" value="Calcium ATPase, transduction domain A"/>
    <property type="match status" value="1"/>
</dbReference>
<dbReference type="PANTHER" id="PTHR24093">
    <property type="entry name" value="CATION TRANSPORTING ATPASE"/>
    <property type="match status" value="1"/>
</dbReference>
<evidence type="ECO:0000256" key="1">
    <source>
        <dbReference type="ARBA" id="ARBA00004370"/>
    </source>
</evidence>
<dbReference type="Gene3D" id="3.40.1110.10">
    <property type="entry name" value="Calcium-transporting ATPase, cytoplasmic domain N"/>
    <property type="match status" value="1"/>
</dbReference>
<feature type="region of interest" description="Disordered" evidence="8">
    <location>
        <begin position="1"/>
        <end position="21"/>
    </location>
</feature>
<feature type="transmembrane region" description="Helical" evidence="9">
    <location>
        <begin position="887"/>
        <end position="904"/>
    </location>
</feature>
<protein>
    <recommendedName>
        <fullName evidence="14">Cation-transporting P-type ATPase C-terminal domain-containing protein</fullName>
    </recommendedName>
</protein>
<evidence type="ECO:0000313" key="12">
    <source>
        <dbReference type="EMBL" id="GMN36602.1"/>
    </source>
</evidence>
<dbReference type="InterPro" id="IPR023298">
    <property type="entry name" value="ATPase_P-typ_TM_dom_sf"/>
</dbReference>
<evidence type="ECO:0000259" key="10">
    <source>
        <dbReference type="Pfam" id="PF00122"/>
    </source>
</evidence>
<feature type="compositionally biased region" description="Basic and acidic residues" evidence="8">
    <location>
        <begin position="1"/>
        <end position="10"/>
    </location>
</feature>
<evidence type="ECO:0000256" key="8">
    <source>
        <dbReference type="SAM" id="MobiDB-lite"/>
    </source>
</evidence>
<evidence type="ECO:0000256" key="5">
    <source>
        <dbReference type="ARBA" id="ARBA00022842"/>
    </source>
</evidence>
<feature type="transmembrane region" description="Helical" evidence="9">
    <location>
        <begin position="995"/>
        <end position="1012"/>
    </location>
</feature>
<dbReference type="GO" id="GO:0005886">
    <property type="term" value="C:plasma membrane"/>
    <property type="evidence" value="ECO:0007669"/>
    <property type="project" value="TreeGrafter"/>
</dbReference>
<reference evidence="12" key="1">
    <citation type="submission" date="2023-07" db="EMBL/GenBank/DDBJ databases">
        <title>draft genome sequence of fig (Ficus carica).</title>
        <authorList>
            <person name="Takahashi T."/>
            <person name="Nishimura K."/>
        </authorList>
    </citation>
    <scope>NUCLEOTIDE SEQUENCE</scope>
</reference>
<dbReference type="GO" id="GO:0005524">
    <property type="term" value="F:ATP binding"/>
    <property type="evidence" value="ECO:0007669"/>
    <property type="project" value="InterPro"/>
</dbReference>
<feature type="transmembrane region" description="Helical" evidence="9">
    <location>
        <begin position="396"/>
        <end position="413"/>
    </location>
</feature>
<feature type="transmembrane region" description="Helical" evidence="9">
    <location>
        <begin position="221"/>
        <end position="243"/>
    </location>
</feature>
<dbReference type="GO" id="GO:0046872">
    <property type="term" value="F:metal ion binding"/>
    <property type="evidence" value="ECO:0007669"/>
    <property type="project" value="UniProtKB-KW"/>
</dbReference>
<feature type="compositionally biased region" description="Basic and acidic residues" evidence="8">
    <location>
        <begin position="95"/>
        <end position="106"/>
    </location>
</feature>
<organism evidence="12 13">
    <name type="scientific">Ficus carica</name>
    <name type="common">Common fig</name>
    <dbReference type="NCBI Taxonomy" id="3494"/>
    <lineage>
        <taxon>Eukaryota</taxon>
        <taxon>Viridiplantae</taxon>
        <taxon>Streptophyta</taxon>
        <taxon>Embryophyta</taxon>
        <taxon>Tracheophyta</taxon>
        <taxon>Spermatophyta</taxon>
        <taxon>Magnoliopsida</taxon>
        <taxon>eudicotyledons</taxon>
        <taxon>Gunneridae</taxon>
        <taxon>Pentapetalae</taxon>
        <taxon>rosids</taxon>
        <taxon>fabids</taxon>
        <taxon>Rosales</taxon>
        <taxon>Moraceae</taxon>
        <taxon>Ficeae</taxon>
        <taxon>Ficus</taxon>
    </lineage>
</organism>
<evidence type="ECO:0008006" key="14">
    <source>
        <dbReference type="Google" id="ProtNLM"/>
    </source>
</evidence>
<dbReference type="SUPFAM" id="SSF81665">
    <property type="entry name" value="Calcium ATPase, transmembrane domain M"/>
    <property type="match status" value="1"/>
</dbReference>
<keyword evidence="4" id="KW-0106">Calcium</keyword>
<evidence type="ECO:0000256" key="9">
    <source>
        <dbReference type="SAM" id="Phobius"/>
    </source>
</evidence>